<protein>
    <submittedName>
        <fullName evidence="1">Uncharacterized protein</fullName>
    </submittedName>
</protein>
<accession>A0A5C3QEM6</accession>
<gene>
    <name evidence="1" type="ORF">BDV98DRAFT_584187</name>
</gene>
<keyword evidence="2" id="KW-1185">Reference proteome</keyword>
<sequence>MSKAEWNVAALKMLRLIRDLHGNSRANAQKIQHRDVDTIAGSHGNRIALAYDRIVREKLAMDPRIDIGQFSPMCLHSFQTQTYKEGSGAITPAVRCRILHNPGGTARVIHRPAPQLQVITMAVHGLMVPLIGARALAAQDAITTLLMNFSVGHTMMLMQFEAQPCVFVVGGRPPWVAAVAGPLLSRVPLWGG</sequence>
<evidence type="ECO:0000313" key="2">
    <source>
        <dbReference type="Proteomes" id="UP000305067"/>
    </source>
</evidence>
<organism evidence="1 2">
    <name type="scientific">Pterulicium gracile</name>
    <dbReference type="NCBI Taxonomy" id="1884261"/>
    <lineage>
        <taxon>Eukaryota</taxon>
        <taxon>Fungi</taxon>
        <taxon>Dikarya</taxon>
        <taxon>Basidiomycota</taxon>
        <taxon>Agaricomycotina</taxon>
        <taxon>Agaricomycetes</taxon>
        <taxon>Agaricomycetidae</taxon>
        <taxon>Agaricales</taxon>
        <taxon>Pleurotineae</taxon>
        <taxon>Pterulaceae</taxon>
        <taxon>Pterulicium</taxon>
    </lineage>
</organism>
<reference evidence="1 2" key="1">
    <citation type="journal article" date="2019" name="Nat. Ecol. Evol.">
        <title>Megaphylogeny resolves global patterns of mushroom evolution.</title>
        <authorList>
            <person name="Varga T."/>
            <person name="Krizsan K."/>
            <person name="Foldi C."/>
            <person name="Dima B."/>
            <person name="Sanchez-Garcia M."/>
            <person name="Sanchez-Ramirez S."/>
            <person name="Szollosi G.J."/>
            <person name="Szarkandi J.G."/>
            <person name="Papp V."/>
            <person name="Albert L."/>
            <person name="Andreopoulos W."/>
            <person name="Angelini C."/>
            <person name="Antonin V."/>
            <person name="Barry K.W."/>
            <person name="Bougher N.L."/>
            <person name="Buchanan P."/>
            <person name="Buyck B."/>
            <person name="Bense V."/>
            <person name="Catcheside P."/>
            <person name="Chovatia M."/>
            <person name="Cooper J."/>
            <person name="Damon W."/>
            <person name="Desjardin D."/>
            <person name="Finy P."/>
            <person name="Geml J."/>
            <person name="Haridas S."/>
            <person name="Hughes K."/>
            <person name="Justo A."/>
            <person name="Karasinski D."/>
            <person name="Kautmanova I."/>
            <person name="Kiss B."/>
            <person name="Kocsube S."/>
            <person name="Kotiranta H."/>
            <person name="LaButti K.M."/>
            <person name="Lechner B.E."/>
            <person name="Liimatainen K."/>
            <person name="Lipzen A."/>
            <person name="Lukacs Z."/>
            <person name="Mihaltcheva S."/>
            <person name="Morgado L.N."/>
            <person name="Niskanen T."/>
            <person name="Noordeloos M.E."/>
            <person name="Ohm R.A."/>
            <person name="Ortiz-Santana B."/>
            <person name="Ovrebo C."/>
            <person name="Racz N."/>
            <person name="Riley R."/>
            <person name="Savchenko A."/>
            <person name="Shiryaev A."/>
            <person name="Soop K."/>
            <person name="Spirin V."/>
            <person name="Szebenyi C."/>
            <person name="Tomsovsky M."/>
            <person name="Tulloss R.E."/>
            <person name="Uehling J."/>
            <person name="Grigoriev I.V."/>
            <person name="Vagvolgyi C."/>
            <person name="Papp T."/>
            <person name="Martin F.M."/>
            <person name="Miettinen O."/>
            <person name="Hibbett D.S."/>
            <person name="Nagy L.G."/>
        </authorList>
    </citation>
    <scope>NUCLEOTIDE SEQUENCE [LARGE SCALE GENOMIC DNA]</scope>
    <source>
        <strain evidence="1 2">CBS 309.79</strain>
    </source>
</reference>
<dbReference type="Proteomes" id="UP000305067">
    <property type="component" value="Unassembled WGS sequence"/>
</dbReference>
<dbReference type="AlphaFoldDB" id="A0A5C3QEM6"/>
<dbReference type="EMBL" id="ML178833">
    <property type="protein sequence ID" value="TFK99549.1"/>
    <property type="molecule type" value="Genomic_DNA"/>
</dbReference>
<proteinExistence type="predicted"/>
<name>A0A5C3QEM6_9AGAR</name>
<evidence type="ECO:0000313" key="1">
    <source>
        <dbReference type="EMBL" id="TFK99549.1"/>
    </source>
</evidence>